<keyword evidence="3" id="KW-1185">Reference proteome</keyword>
<gene>
    <name evidence="2" type="ORF">DPMN_097215</name>
</gene>
<evidence type="ECO:0000256" key="1">
    <source>
        <dbReference type="SAM" id="MobiDB-lite"/>
    </source>
</evidence>
<protein>
    <submittedName>
        <fullName evidence="2">Uncharacterized protein</fullName>
    </submittedName>
</protein>
<dbReference type="EMBL" id="JAIWYP010000003">
    <property type="protein sequence ID" value="KAH3854669.1"/>
    <property type="molecule type" value="Genomic_DNA"/>
</dbReference>
<feature type="compositionally biased region" description="Polar residues" evidence="1">
    <location>
        <begin position="49"/>
        <end position="58"/>
    </location>
</feature>
<reference evidence="2" key="2">
    <citation type="submission" date="2020-11" db="EMBL/GenBank/DDBJ databases">
        <authorList>
            <person name="McCartney M.A."/>
            <person name="Auch B."/>
            <person name="Kono T."/>
            <person name="Mallez S."/>
            <person name="Becker A."/>
            <person name="Gohl D.M."/>
            <person name="Silverstein K.A.T."/>
            <person name="Koren S."/>
            <person name="Bechman K.B."/>
            <person name="Herman A."/>
            <person name="Abrahante J.E."/>
            <person name="Garbe J."/>
        </authorList>
    </citation>
    <scope>NUCLEOTIDE SEQUENCE</scope>
    <source>
        <strain evidence="2">Duluth1</strain>
        <tissue evidence="2">Whole animal</tissue>
    </source>
</reference>
<proteinExistence type="predicted"/>
<comment type="caution">
    <text evidence="2">The sequence shown here is derived from an EMBL/GenBank/DDBJ whole genome shotgun (WGS) entry which is preliminary data.</text>
</comment>
<evidence type="ECO:0000313" key="2">
    <source>
        <dbReference type="EMBL" id="KAH3854669.1"/>
    </source>
</evidence>
<feature type="compositionally biased region" description="Basic and acidic residues" evidence="1">
    <location>
        <begin position="19"/>
        <end position="41"/>
    </location>
</feature>
<sequence>MCDNQDDALLCTKRAGGSVHEKNTNHNSTKEYQKANTEVRNKRPRTSGLRRNQTQWTK</sequence>
<reference evidence="2" key="1">
    <citation type="journal article" date="2019" name="bioRxiv">
        <title>The Genome of the Zebra Mussel, Dreissena polymorpha: A Resource for Invasive Species Research.</title>
        <authorList>
            <person name="McCartney M.A."/>
            <person name="Auch B."/>
            <person name="Kono T."/>
            <person name="Mallez S."/>
            <person name="Zhang Y."/>
            <person name="Obille A."/>
            <person name="Becker A."/>
            <person name="Abrahante J.E."/>
            <person name="Garbe J."/>
            <person name="Badalamenti J.P."/>
            <person name="Herman A."/>
            <person name="Mangelson H."/>
            <person name="Liachko I."/>
            <person name="Sullivan S."/>
            <person name="Sone E.D."/>
            <person name="Koren S."/>
            <person name="Silverstein K.A.T."/>
            <person name="Beckman K.B."/>
            <person name="Gohl D.M."/>
        </authorList>
    </citation>
    <scope>NUCLEOTIDE SEQUENCE</scope>
    <source>
        <strain evidence="2">Duluth1</strain>
        <tissue evidence="2">Whole animal</tissue>
    </source>
</reference>
<dbReference type="Proteomes" id="UP000828390">
    <property type="component" value="Unassembled WGS sequence"/>
</dbReference>
<dbReference type="AlphaFoldDB" id="A0A9D4R4J1"/>
<organism evidence="2 3">
    <name type="scientific">Dreissena polymorpha</name>
    <name type="common">Zebra mussel</name>
    <name type="synonym">Mytilus polymorpha</name>
    <dbReference type="NCBI Taxonomy" id="45954"/>
    <lineage>
        <taxon>Eukaryota</taxon>
        <taxon>Metazoa</taxon>
        <taxon>Spiralia</taxon>
        <taxon>Lophotrochozoa</taxon>
        <taxon>Mollusca</taxon>
        <taxon>Bivalvia</taxon>
        <taxon>Autobranchia</taxon>
        <taxon>Heteroconchia</taxon>
        <taxon>Euheterodonta</taxon>
        <taxon>Imparidentia</taxon>
        <taxon>Neoheterodontei</taxon>
        <taxon>Myida</taxon>
        <taxon>Dreissenoidea</taxon>
        <taxon>Dreissenidae</taxon>
        <taxon>Dreissena</taxon>
    </lineage>
</organism>
<name>A0A9D4R4J1_DREPO</name>
<accession>A0A9D4R4J1</accession>
<evidence type="ECO:0000313" key="3">
    <source>
        <dbReference type="Proteomes" id="UP000828390"/>
    </source>
</evidence>
<feature type="region of interest" description="Disordered" evidence="1">
    <location>
        <begin position="15"/>
        <end position="58"/>
    </location>
</feature>